<sequence length="73" mass="8567">MNELLQGTTFITGPRLTEADMLACSVLSPYLHKLTYQDKESFHNVLRWFNHVSTTLNNPKITRIPFQRNKLYI</sequence>
<dbReference type="InterPro" id="IPR036282">
    <property type="entry name" value="Glutathione-S-Trfase_C_sf"/>
</dbReference>
<dbReference type="PANTHER" id="PTHR44490:SF1">
    <property type="entry name" value="EUKARYOTIC TRANSLATION ELONGATION FACTOR 1 EPSILON-1"/>
    <property type="match status" value="1"/>
</dbReference>
<protein>
    <recommendedName>
        <fullName evidence="1">Nuclear-export cofactor Arc1-like N-terminal domain-containing protein</fullName>
    </recommendedName>
</protein>
<name>A0ABD2PYR1_9PLAT</name>
<evidence type="ECO:0000259" key="1">
    <source>
        <dbReference type="Pfam" id="PF21972"/>
    </source>
</evidence>
<reference evidence="2 3" key="1">
    <citation type="submission" date="2024-11" db="EMBL/GenBank/DDBJ databases">
        <title>Adaptive evolution of stress response genes in parasites aligns with host niche diversity.</title>
        <authorList>
            <person name="Hahn C."/>
            <person name="Resl P."/>
        </authorList>
    </citation>
    <scope>NUCLEOTIDE SEQUENCE [LARGE SCALE GENOMIC DNA]</scope>
    <source>
        <strain evidence="2">EGGRZ-B1_66</strain>
        <tissue evidence="2">Body</tissue>
    </source>
</reference>
<evidence type="ECO:0000313" key="3">
    <source>
        <dbReference type="Proteomes" id="UP001626550"/>
    </source>
</evidence>
<dbReference type="SUPFAM" id="SSF47616">
    <property type="entry name" value="GST C-terminal domain-like"/>
    <property type="match status" value="1"/>
</dbReference>
<evidence type="ECO:0000313" key="2">
    <source>
        <dbReference type="EMBL" id="KAL3312484.1"/>
    </source>
</evidence>
<proteinExistence type="predicted"/>
<accession>A0ABD2PYR1</accession>
<feature type="domain" description="Nuclear-export cofactor Arc1-like N-terminal" evidence="1">
    <location>
        <begin position="1"/>
        <end position="56"/>
    </location>
</feature>
<dbReference type="Proteomes" id="UP001626550">
    <property type="component" value="Unassembled WGS sequence"/>
</dbReference>
<dbReference type="InterPro" id="IPR053836">
    <property type="entry name" value="Arc1-like_N"/>
</dbReference>
<dbReference type="GO" id="GO:0032991">
    <property type="term" value="C:protein-containing complex"/>
    <property type="evidence" value="ECO:0007669"/>
    <property type="project" value="UniProtKB-ARBA"/>
</dbReference>
<dbReference type="AlphaFoldDB" id="A0ABD2PYR1"/>
<gene>
    <name evidence="2" type="ORF">Ciccas_008921</name>
</gene>
<dbReference type="Pfam" id="PF21972">
    <property type="entry name" value="Arc1p_N_like"/>
    <property type="match status" value="1"/>
</dbReference>
<dbReference type="Gene3D" id="1.20.1050.10">
    <property type="match status" value="1"/>
</dbReference>
<dbReference type="InterPro" id="IPR042450">
    <property type="entry name" value="EEF1E1"/>
</dbReference>
<keyword evidence="3" id="KW-1185">Reference proteome</keyword>
<comment type="caution">
    <text evidence="2">The sequence shown here is derived from an EMBL/GenBank/DDBJ whole genome shotgun (WGS) entry which is preliminary data.</text>
</comment>
<organism evidence="2 3">
    <name type="scientific">Cichlidogyrus casuarinus</name>
    <dbReference type="NCBI Taxonomy" id="1844966"/>
    <lineage>
        <taxon>Eukaryota</taxon>
        <taxon>Metazoa</taxon>
        <taxon>Spiralia</taxon>
        <taxon>Lophotrochozoa</taxon>
        <taxon>Platyhelminthes</taxon>
        <taxon>Monogenea</taxon>
        <taxon>Monopisthocotylea</taxon>
        <taxon>Dactylogyridea</taxon>
        <taxon>Ancyrocephalidae</taxon>
        <taxon>Cichlidogyrus</taxon>
    </lineage>
</organism>
<dbReference type="PANTHER" id="PTHR44490">
    <property type="entry name" value="EUKARYOTIC TRANSLATION ELONGATION FACTOR 1 EPSILON-1"/>
    <property type="match status" value="1"/>
</dbReference>
<dbReference type="EMBL" id="JBJKFK010001679">
    <property type="protein sequence ID" value="KAL3312484.1"/>
    <property type="molecule type" value="Genomic_DNA"/>
</dbReference>